<dbReference type="OrthoDB" id="26970at2759"/>
<keyword evidence="4" id="KW-1185">Reference proteome</keyword>
<evidence type="ECO:0000313" key="3">
    <source>
        <dbReference type="EMBL" id="SMN18853.1"/>
    </source>
</evidence>
<gene>
    <name evidence="3" type="ORF">KASA_0Q14036G</name>
</gene>
<organism evidence="3 4">
    <name type="scientific">Maudiozyma saulgeensis</name>
    <dbReference type="NCBI Taxonomy" id="1789683"/>
    <lineage>
        <taxon>Eukaryota</taxon>
        <taxon>Fungi</taxon>
        <taxon>Dikarya</taxon>
        <taxon>Ascomycota</taxon>
        <taxon>Saccharomycotina</taxon>
        <taxon>Saccharomycetes</taxon>
        <taxon>Saccharomycetales</taxon>
        <taxon>Saccharomycetaceae</taxon>
        <taxon>Maudiozyma</taxon>
    </lineage>
</organism>
<name>A0A1X7QZH8_9SACH</name>
<dbReference type="STRING" id="1789683.A0A1X7QZH8"/>
<evidence type="ECO:0000256" key="1">
    <source>
        <dbReference type="ARBA" id="ARBA00010098"/>
    </source>
</evidence>
<dbReference type="GO" id="GO:0005634">
    <property type="term" value="C:nucleus"/>
    <property type="evidence" value="ECO:0007669"/>
    <property type="project" value="TreeGrafter"/>
</dbReference>
<feature type="compositionally biased region" description="Acidic residues" evidence="2">
    <location>
        <begin position="258"/>
        <end position="281"/>
    </location>
</feature>
<dbReference type="GO" id="GO:0001181">
    <property type="term" value="F:RNA polymerase I general transcription initiation factor activity"/>
    <property type="evidence" value="ECO:0007669"/>
    <property type="project" value="InterPro"/>
</dbReference>
<comment type="similarity">
    <text evidence="1">Belongs to the RRN3 family.</text>
</comment>
<sequence length="623" mass="72086">MMAFENNNKRVSQDIQSPTDTKKRKVQFSNEITLHTVPSTTENQDIDEFTIAMFGRFIKSGLDDLDNRNNTKINEIANRLSLPAKNPERLNPQNMNVLLDALSGDVNRVERSRANHLIQSIINFEKWWELPTVTLNKYCAFIKILCSSVPKWWQDIAMTLITSFTLSPETCKAHHTLLQYFLRMIPSSMSFMDSYLAKFFPNKNDSTANLVNYISNLLQLTTYCKELRFQVWSLIIEKIISLDVELQNELDEMDDDVEDGLEDEDEDDDVGVDDEDDDDTNNDISANHDDNGSESDSEEENALEDDEEYVKEISLNIKDLTTKIDSILTLLSSSIAKELTPENMESGDGVVVFNILTTLFKTHVLPTYFTKSIQYVMFMLSQQQPELMDSFLVTLIDISFSPNETSEKKVKSLQYLGSYIARARKLSRTQIIFVASYLTSWLNRYVIERESEVDEIGGMDRFKHFYAAFQSLCYIFCFRRNLFRDVDGSWECDLDKFFQRMIISKFNPLKYCNENVMLMFARITQHEDIAYCFSIIENNNNERLRGIMGKATVDNSTGKKESSPALRAANSTWSLATRQQFIDLQSYFPFDPLFLKNYKKMVQGYYIEWSDVSGDYESDESDD</sequence>
<dbReference type="InterPro" id="IPR007991">
    <property type="entry name" value="RNA_pol_I_trans_ini_fac_RRN3"/>
</dbReference>
<dbReference type="Pfam" id="PF05327">
    <property type="entry name" value="RRN3"/>
    <property type="match status" value="1"/>
</dbReference>
<feature type="compositionally biased region" description="Acidic residues" evidence="2">
    <location>
        <begin position="292"/>
        <end position="307"/>
    </location>
</feature>
<feature type="region of interest" description="Disordered" evidence="2">
    <location>
        <begin position="258"/>
        <end position="307"/>
    </location>
</feature>
<reference evidence="3 4" key="1">
    <citation type="submission" date="2017-04" db="EMBL/GenBank/DDBJ databases">
        <authorList>
            <person name="Afonso C.L."/>
            <person name="Miller P.J."/>
            <person name="Scott M.A."/>
            <person name="Spackman E."/>
            <person name="Goraichik I."/>
            <person name="Dimitrov K.M."/>
            <person name="Suarez D.L."/>
            <person name="Swayne D.E."/>
        </authorList>
    </citation>
    <scope>NUCLEOTIDE SEQUENCE [LARGE SCALE GENOMIC DNA]</scope>
</reference>
<dbReference type="PANTHER" id="PTHR12790:SF0">
    <property type="entry name" value="RNA POLYMERASE I-SPECIFIC TRANSCRIPTION INITIATION FACTOR RRN3-RELATED"/>
    <property type="match status" value="1"/>
</dbReference>
<dbReference type="PANTHER" id="PTHR12790">
    <property type="entry name" value="TRANSCRIPTION INITIATION FACTOR IA RRN3"/>
    <property type="match status" value="1"/>
</dbReference>
<protein>
    <submittedName>
        <fullName evidence="3">Similar to Saccharomyces cerevisiae YKL125W RRN3 Protein required for transcription of rDNA by RNA polymerase I</fullName>
    </submittedName>
</protein>
<evidence type="ECO:0000256" key="2">
    <source>
        <dbReference type="SAM" id="MobiDB-lite"/>
    </source>
</evidence>
<feature type="region of interest" description="Disordered" evidence="2">
    <location>
        <begin position="1"/>
        <end position="26"/>
    </location>
</feature>
<dbReference type="GO" id="GO:0001042">
    <property type="term" value="F:RNA polymerase I core binding"/>
    <property type="evidence" value="ECO:0007669"/>
    <property type="project" value="TreeGrafter"/>
</dbReference>
<dbReference type="EMBL" id="FXLY01000002">
    <property type="protein sequence ID" value="SMN18853.1"/>
    <property type="molecule type" value="Genomic_DNA"/>
</dbReference>
<evidence type="ECO:0000313" key="4">
    <source>
        <dbReference type="Proteomes" id="UP000196158"/>
    </source>
</evidence>
<proteinExistence type="inferred from homology"/>
<dbReference type="Proteomes" id="UP000196158">
    <property type="component" value="Unassembled WGS sequence"/>
</dbReference>
<dbReference type="GO" id="GO:0006361">
    <property type="term" value="P:transcription initiation at RNA polymerase I promoter"/>
    <property type="evidence" value="ECO:0007669"/>
    <property type="project" value="InterPro"/>
</dbReference>
<dbReference type="AlphaFoldDB" id="A0A1X7QZH8"/>
<accession>A0A1X7QZH8</accession>